<sequence length="354" mass="38292">MIADLDAAERVAARALPHYDADKGAVLTFVKYRENYVFRVDQPGRTHALRLHRSGYRTDAELVEELELVAELGKAGVAVPQVCLTAAGASFCRVADDDGDVHQVDMLEWVSGAVPLGDVGEAFSGEVPVDPATFHSLGTLVADLHTKVASLKRGKPSVRAAWDADGLVGDAPVWGDPRRAFHDGAPGHDAVDQATSLLEAELTAYGKAPDRYGPIHADFTPENVLVHNGHMTVIDFDDSGDGYYLFDLATAAFFYLPHPRFDDIVSALLAGYQSVRPLTQEDLALWRPLLLARGLTYLAWAADRLGDETSDFVLQHVRPLIVDLATEFVALTVPPHSPSALSLPEAPPCPSTRI</sequence>
<dbReference type="RefSeq" id="WP_190153908.1">
    <property type="nucleotide sequence ID" value="NZ_BMTL01000049.1"/>
</dbReference>
<gene>
    <name evidence="3" type="ORF">GCM10010269_76360</name>
</gene>
<proteinExistence type="inferred from homology"/>
<comment type="similarity">
    <text evidence="1">Belongs to the pseudomonas-type ThrB family.</text>
</comment>
<dbReference type="PANTHER" id="PTHR21064">
    <property type="entry name" value="AMINOGLYCOSIDE PHOSPHOTRANSFERASE DOMAIN-CONTAINING PROTEIN-RELATED"/>
    <property type="match status" value="1"/>
</dbReference>
<organism evidence="3 4">
    <name type="scientific">Streptomyces humidus</name>
    <dbReference type="NCBI Taxonomy" id="52259"/>
    <lineage>
        <taxon>Bacteria</taxon>
        <taxon>Bacillati</taxon>
        <taxon>Actinomycetota</taxon>
        <taxon>Actinomycetes</taxon>
        <taxon>Kitasatosporales</taxon>
        <taxon>Streptomycetaceae</taxon>
        <taxon>Streptomyces</taxon>
    </lineage>
</organism>
<protein>
    <submittedName>
        <fullName evidence="3">Aminoglycoside phosphotransferase</fullName>
    </submittedName>
</protein>
<dbReference type="PANTHER" id="PTHR21064:SF6">
    <property type="entry name" value="AMINOGLYCOSIDE PHOSPHOTRANSFERASE DOMAIN-CONTAINING PROTEIN"/>
    <property type="match status" value="1"/>
</dbReference>
<dbReference type="InterPro" id="IPR050249">
    <property type="entry name" value="Pseudomonas-type_ThrB"/>
</dbReference>
<dbReference type="Pfam" id="PF01636">
    <property type="entry name" value="APH"/>
    <property type="match status" value="1"/>
</dbReference>
<feature type="domain" description="Aminoglycoside phosphotransferase" evidence="2">
    <location>
        <begin position="33"/>
        <end position="277"/>
    </location>
</feature>
<comment type="caution">
    <text evidence="3">The sequence shown here is derived from an EMBL/GenBank/DDBJ whole genome shotgun (WGS) entry which is preliminary data.</text>
</comment>
<evidence type="ECO:0000313" key="3">
    <source>
        <dbReference type="EMBL" id="GGS26473.1"/>
    </source>
</evidence>
<evidence type="ECO:0000313" key="4">
    <source>
        <dbReference type="Proteomes" id="UP000606194"/>
    </source>
</evidence>
<dbReference type="InterPro" id="IPR011009">
    <property type="entry name" value="Kinase-like_dom_sf"/>
</dbReference>
<dbReference type="Gene3D" id="3.90.1200.10">
    <property type="match status" value="1"/>
</dbReference>
<dbReference type="GO" id="GO:0019202">
    <property type="term" value="F:amino acid kinase activity"/>
    <property type="evidence" value="ECO:0007669"/>
    <property type="project" value="TreeGrafter"/>
</dbReference>
<keyword evidence="4" id="KW-1185">Reference proteome</keyword>
<name>A0A918GAR0_9ACTN</name>
<accession>A0A918GAR0</accession>
<evidence type="ECO:0000259" key="2">
    <source>
        <dbReference type="Pfam" id="PF01636"/>
    </source>
</evidence>
<dbReference type="InterPro" id="IPR002575">
    <property type="entry name" value="Aminoglycoside_PTrfase"/>
</dbReference>
<dbReference type="EMBL" id="BMTL01000049">
    <property type="protein sequence ID" value="GGS26473.1"/>
    <property type="molecule type" value="Genomic_DNA"/>
</dbReference>
<reference evidence="3" key="2">
    <citation type="submission" date="2020-09" db="EMBL/GenBank/DDBJ databases">
        <authorList>
            <person name="Sun Q."/>
            <person name="Ohkuma M."/>
        </authorList>
    </citation>
    <scope>NUCLEOTIDE SEQUENCE</scope>
    <source>
        <strain evidence="3">JCM 4386</strain>
    </source>
</reference>
<dbReference type="SUPFAM" id="SSF56112">
    <property type="entry name" value="Protein kinase-like (PK-like)"/>
    <property type="match status" value="1"/>
</dbReference>
<evidence type="ECO:0000256" key="1">
    <source>
        <dbReference type="ARBA" id="ARBA00038240"/>
    </source>
</evidence>
<dbReference type="AlphaFoldDB" id="A0A918GAR0"/>
<reference evidence="3" key="1">
    <citation type="journal article" date="2014" name="Int. J. Syst. Evol. Microbiol.">
        <title>Complete genome sequence of Corynebacterium casei LMG S-19264T (=DSM 44701T), isolated from a smear-ripened cheese.</title>
        <authorList>
            <consortium name="US DOE Joint Genome Institute (JGI-PGF)"/>
            <person name="Walter F."/>
            <person name="Albersmeier A."/>
            <person name="Kalinowski J."/>
            <person name="Ruckert C."/>
        </authorList>
    </citation>
    <scope>NUCLEOTIDE SEQUENCE</scope>
    <source>
        <strain evidence="3">JCM 4386</strain>
    </source>
</reference>
<dbReference type="Proteomes" id="UP000606194">
    <property type="component" value="Unassembled WGS sequence"/>
</dbReference>